<feature type="transmembrane region" description="Helical" evidence="9">
    <location>
        <begin position="188"/>
        <end position="206"/>
    </location>
</feature>
<evidence type="ECO:0000256" key="6">
    <source>
        <dbReference type="ARBA" id="ARBA00023136"/>
    </source>
</evidence>
<evidence type="ECO:0000256" key="1">
    <source>
        <dbReference type="ARBA" id="ARBA00004651"/>
    </source>
</evidence>
<keyword evidence="6 9" id="KW-0472">Membrane</keyword>
<accession>A0A913XM42</accession>
<evidence type="ECO:0000259" key="10">
    <source>
        <dbReference type="PROSITE" id="PS50262"/>
    </source>
</evidence>
<dbReference type="GeneID" id="110245131"/>
<reference evidence="11" key="1">
    <citation type="submission" date="2022-11" db="UniProtKB">
        <authorList>
            <consortium name="EnsemblMetazoa"/>
        </authorList>
    </citation>
    <scope>IDENTIFICATION</scope>
</reference>
<evidence type="ECO:0000256" key="9">
    <source>
        <dbReference type="SAM" id="Phobius"/>
    </source>
</evidence>
<dbReference type="Gene3D" id="1.20.1070.10">
    <property type="entry name" value="Rhodopsin 7-helix transmembrane proteins"/>
    <property type="match status" value="1"/>
</dbReference>
<dbReference type="GO" id="GO:0005886">
    <property type="term" value="C:plasma membrane"/>
    <property type="evidence" value="ECO:0007669"/>
    <property type="project" value="UniProtKB-SubCell"/>
</dbReference>
<feature type="transmembrane region" description="Helical" evidence="9">
    <location>
        <begin position="115"/>
        <end position="134"/>
    </location>
</feature>
<evidence type="ECO:0000313" key="12">
    <source>
        <dbReference type="Proteomes" id="UP000887567"/>
    </source>
</evidence>
<dbReference type="OrthoDB" id="5988456at2759"/>
<dbReference type="SUPFAM" id="SSF81321">
    <property type="entry name" value="Family A G protein-coupled receptor-like"/>
    <property type="match status" value="1"/>
</dbReference>
<dbReference type="RefSeq" id="XP_020907041.1">
    <property type="nucleotide sequence ID" value="XM_021051382.1"/>
</dbReference>
<feature type="transmembrane region" description="Helical" evidence="9">
    <location>
        <begin position="155"/>
        <end position="176"/>
    </location>
</feature>
<feature type="transmembrane region" description="Helical" evidence="9">
    <location>
        <begin position="36"/>
        <end position="62"/>
    </location>
</feature>
<sequence>MSTLSRTSYSGCLISDKSLEYYANIGYLPDSVRHTWIILSVVNSIASPLTIVINLLIIWTVVKDTNLRKVNYNILLAALAVTDLIVGLVVEPLYSFHLVCFVLGCSTSCTATPTFIAQISCAGSTLIIFMVSSVERYLAIEYTQFYLEKVTTKKIILTTVLACLILPTATLSARILLSNHGQLQKAPVAVGAGLNILIILYCSIKVQVTAYRQRRAIAAQAATVQLQQEEQEEQERRLQEYKRAFTMGVLVLASILLYCPYIINAILLANNGGDRSSLISTPGFAVTFIHLQSLLNPIIVSLRLSYIREGVKNKLCCRE</sequence>
<keyword evidence="7" id="KW-0675">Receptor</keyword>
<dbReference type="PROSITE" id="PS50262">
    <property type="entry name" value="G_PROTEIN_RECEP_F1_2"/>
    <property type="match status" value="1"/>
</dbReference>
<keyword evidence="8" id="KW-0807">Transducer</keyword>
<evidence type="ECO:0000256" key="3">
    <source>
        <dbReference type="ARBA" id="ARBA00022692"/>
    </source>
</evidence>
<dbReference type="PANTHER" id="PTHR24249">
    <property type="entry name" value="HISTAMINE RECEPTOR-RELATED G-PROTEIN COUPLED RECEPTOR"/>
    <property type="match status" value="1"/>
</dbReference>
<evidence type="ECO:0000256" key="5">
    <source>
        <dbReference type="ARBA" id="ARBA00023040"/>
    </source>
</evidence>
<organism evidence="11 12">
    <name type="scientific">Exaiptasia diaphana</name>
    <name type="common">Tropical sea anemone</name>
    <name type="synonym">Aiptasia pulchella</name>
    <dbReference type="NCBI Taxonomy" id="2652724"/>
    <lineage>
        <taxon>Eukaryota</taxon>
        <taxon>Metazoa</taxon>
        <taxon>Cnidaria</taxon>
        <taxon>Anthozoa</taxon>
        <taxon>Hexacorallia</taxon>
        <taxon>Actiniaria</taxon>
        <taxon>Aiptasiidae</taxon>
        <taxon>Exaiptasia</taxon>
    </lineage>
</organism>
<dbReference type="Proteomes" id="UP000887567">
    <property type="component" value="Unplaced"/>
</dbReference>
<evidence type="ECO:0000256" key="2">
    <source>
        <dbReference type="ARBA" id="ARBA00022475"/>
    </source>
</evidence>
<dbReference type="PRINTS" id="PR00237">
    <property type="entry name" value="GPCRRHODOPSN"/>
</dbReference>
<protein>
    <recommendedName>
        <fullName evidence="10">G-protein coupled receptors family 1 profile domain-containing protein</fullName>
    </recommendedName>
</protein>
<keyword evidence="4 9" id="KW-1133">Transmembrane helix</keyword>
<keyword evidence="3 9" id="KW-0812">Transmembrane</keyword>
<feature type="transmembrane region" description="Helical" evidence="9">
    <location>
        <begin position="74"/>
        <end position="95"/>
    </location>
</feature>
<evidence type="ECO:0000256" key="8">
    <source>
        <dbReference type="ARBA" id="ARBA00023224"/>
    </source>
</evidence>
<evidence type="ECO:0000313" key="11">
    <source>
        <dbReference type="EnsemblMetazoa" id="XP_020907041.1"/>
    </source>
</evidence>
<name>A0A913XM42_EXADI</name>
<evidence type="ECO:0000256" key="7">
    <source>
        <dbReference type="ARBA" id="ARBA00023170"/>
    </source>
</evidence>
<keyword evidence="2" id="KW-1003">Cell membrane</keyword>
<feature type="domain" description="G-protein coupled receptors family 1 profile" evidence="10">
    <location>
        <begin position="53"/>
        <end position="300"/>
    </location>
</feature>
<dbReference type="EnsemblMetazoa" id="XM_021051382.1">
    <property type="protein sequence ID" value="XP_020907041.1"/>
    <property type="gene ID" value="LOC110245131"/>
</dbReference>
<dbReference type="AlphaFoldDB" id="A0A913XM42"/>
<dbReference type="InterPro" id="IPR017452">
    <property type="entry name" value="GPCR_Rhodpsn_7TM"/>
</dbReference>
<comment type="subcellular location">
    <subcellularLocation>
        <location evidence="1">Cell membrane</location>
        <topology evidence="1">Multi-pass membrane protein</topology>
    </subcellularLocation>
</comment>
<dbReference type="InterPro" id="IPR000276">
    <property type="entry name" value="GPCR_Rhodpsn"/>
</dbReference>
<evidence type="ECO:0000256" key="4">
    <source>
        <dbReference type="ARBA" id="ARBA00022989"/>
    </source>
</evidence>
<dbReference type="InterPro" id="IPR050569">
    <property type="entry name" value="TAAR"/>
</dbReference>
<feature type="transmembrane region" description="Helical" evidence="9">
    <location>
        <begin position="244"/>
        <end position="263"/>
    </location>
</feature>
<dbReference type="Pfam" id="PF00001">
    <property type="entry name" value="7tm_1"/>
    <property type="match status" value="1"/>
</dbReference>
<dbReference type="CDD" id="cd00637">
    <property type="entry name" value="7tm_classA_rhodopsin-like"/>
    <property type="match status" value="1"/>
</dbReference>
<keyword evidence="5" id="KW-0297">G-protein coupled receptor</keyword>
<feature type="transmembrane region" description="Helical" evidence="9">
    <location>
        <begin position="283"/>
        <end position="304"/>
    </location>
</feature>
<keyword evidence="12" id="KW-1185">Reference proteome</keyword>
<dbReference type="GO" id="GO:0004930">
    <property type="term" value="F:G protein-coupled receptor activity"/>
    <property type="evidence" value="ECO:0007669"/>
    <property type="project" value="UniProtKB-KW"/>
</dbReference>
<dbReference type="KEGG" id="epa:110245131"/>
<proteinExistence type="predicted"/>